<feature type="transmembrane region" description="Helical" evidence="6">
    <location>
        <begin position="21"/>
        <end position="46"/>
    </location>
</feature>
<dbReference type="EMBL" id="QFQS01000001">
    <property type="protein sequence ID" value="PZR00397.1"/>
    <property type="molecule type" value="Genomic_DNA"/>
</dbReference>
<keyword evidence="3 6" id="KW-0812">Transmembrane</keyword>
<dbReference type="Proteomes" id="UP000248975">
    <property type="component" value="Unassembled WGS sequence"/>
</dbReference>
<feature type="transmembrane region" description="Helical" evidence="6">
    <location>
        <begin position="259"/>
        <end position="282"/>
    </location>
</feature>
<evidence type="ECO:0000256" key="5">
    <source>
        <dbReference type="ARBA" id="ARBA00023136"/>
    </source>
</evidence>
<feature type="transmembrane region" description="Helical" evidence="6">
    <location>
        <begin position="345"/>
        <end position="365"/>
    </location>
</feature>
<protein>
    <submittedName>
        <fullName evidence="7">MFS transporter</fullName>
    </submittedName>
</protein>
<organism evidence="7 8">
    <name type="scientific">Cereibacter sphaeroides</name>
    <name type="common">Rhodobacter sphaeroides</name>
    <dbReference type="NCBI Taxonomy" id="1063"/>
    <lineage>
        <taxon>Bacteria</taxon>
        <taxon>Pseudomonadati</taxon>
        <taxon>Pseudomonadota</taxon>
        <taxon>Alphaproteobacteria</taxon>
        <taxon>Rhodobacterales</taxon>
        <taxon>Paracoccaceae</taxon>
        <taxon>Cereibacter</taxon>
    </lineage>
</organism>
<dbReference type="GO" id="GO:0022857">
    <property type="term" value="F:transmembrane transporter activity"/>
    <property type="evidence" value="ECO:0007669"/>
    <property type="project" value="InterPro"/>
</dbReference>
<keyword evidence="2" id="KW-1003">Cell membrane</keyword>
<feature type="transmembrane region" description="Helical" evidence="6">
    <location>
        <begin position="312"/>
        <end position="333"/>
    </location>
</feature>
<evidence type="ECO:0000256" key="2">
    <source>
        <dbReference type="ARBA" id="ARBA00022475"/>
    </source>
</evidence>
<proteinExistence type="predicted"/>
<evidence type="ECO:0000256" key="6">
    <source>
        <dbReference type="SAM" id="Phobius"/>
    </source>
</evidence>
<evidence type="ECO:0000313" key="8">
    <source>
        <dbReference type="Proteomes" id="UP000248975"/>
    </source>
</evidence>
<feature type="transmembrane region" description="Helical" evidence="6">
    <location>
        <begin position="156"/>
        <end position="189"/>
    </location>
</feature>
<dbReference type="GO" id="GO:0005886">
    <property type="term" value="C:plasma membrane"/>
    <property type="evidence" value="ECO:0007669"/>
    <property type="project" value="UniProtKB-SubCell"/>
</dbReference>
<keyword evidence="4 6" id="KW-1133">Transmembrane helix</keyword>
<feature type="transmembrane region" description="Helical" evidence="6">
    <location>
        <begin position="377"/>
        <end position="399"/>
    </location>
</feature>
<reference evidence="7 8" key="1">
    <citation type="submission" date="2017-08" db="EMBL/GenBank/DDBJ databases">
        <title>Infants hospitalized years apart are colonized by the same room-sourced microbial strains.</title>
        <authorList>
            <person name="Brooks B."/>
            <person name="Olm M.R."/>
            <person name="Firek B.A."/>
            <person name="Baker R."/>
            <person name="Thomas B.C."/>
            <person name="Morowitz M.J."/>
            <person name="Banfield J.F."/>
        </authorList>
    </citation>
    <scope>NUCLEOTIDE SEQUENCE [LARGE SCALE GENOMIC DNA]</scope>
    <source>
        <strain evidence="7">S2_003_000_R2_11</strain>
    </source>
</reference>
<gene>
    <name evidence="7" type="ORF">DI533_07425</name>
</gene>
<evidence type="ECO:0000256" key="3">
    <source>
        <dbReference type="ARBA" id="ARBA00022692"/>
    </source>
</evidence>
<dbReference type="Pfam" id="PF07690">
    <property type="entry name" value="MFS_1"/>
    <property type="match status" value="1"/>
</dbReference>
<dbReference type="Gene3D" id="1.20.1250.20">
    <property type="entry name" value="MFS general substrate transporter like domains"/>
    <property type="match status" value="1"/>
</dbReference>
<dbReference type="InterPro" id="IPR036259">
    <property type="entry name" value="MFS_trans_sf"/>
</dbReference>
<feature type="transmembrane region" description="Helical" evidence="6">
    <location>
        <begin position="288"/>
        <end position="305"/>
    </location>
</feature>
<keyword evidence="5 6" id="KW-0472">Membrane</keyword>
<dbReference type="AlphaFoldDB" id="A0A2W5SEV4"/>
<evidence type="ECO:0000256" key="1">
    <source>
        <dbReference type="ARBA" id="ARBA00004651"/>
    </source>
</evidence>
<dbReference type="PANTHER" id="PTHR23513:SF6">
    <property type="entry name" value="MAJOR FACILITATOR SUPERFAMILY ASSOCIATED DOMAIN-CONTAINING PROTEIN"/>
    <property type="match status" value="1"/>
</dbReference>
<comment type="caution">
    <text evidence="7">The sequence shown here is derived from an EMBL/GenBank/DDBJ whole genome shotgun (WGS) entry which is preliminary data.</text>
</comment>
<accession>A0A2W5SEV4</accession>
<feature type="transmembrane region" description="Helical" evidence="6">
    <location>
        <begin position="225"/>
        <end position="247"/>
    </location>
</feature>
<dbReference type="PANTHER" id="PTHR23513">
    <property type="entry name" value="INTEGRAL MEMBRANE EFFLUX PROTEIN-RELATED"/>
    <property type="match status" value="1"/>
</dbReference>
<comment type="subcellular location">
    <subcellularLocation>
        <location evidence="1">Cell membrane</location>
        <topology evidence="1">Multi-pass membrane protein</topology>
    </subcellularLocation>
</comment>
<dbReference type="InterPro" id="IPR011701">
    <property type="entry name" value="MFS"/>
</dbReference>
<sequence>MADKALGWSGVSDKRSYYRLFAGYVIALVATGIATVALALLAFDLAGEDSGAVIGTALSLKMLAYVLAAPILAALTERIPRKRLLIALDLIRAASLFLLPFVTQVWQVNLLVFVFAVASATFGYVYLAVVPYLLGSEEDYTRSLARSRIASELEGPISPLLAAGLLFFLAAAGIFALSAIAFIVSAALVNGARMPEHVSVRNERFWSKLLRGPKMFLAMPELRSVIAIDVAVALATAMVMVNTVVIVQGLFDLRRDATAWAFFAFGGGSILGAVLFPLVLTAIKDRRIMLIGSSILAAGLAFGALQQSLAGLLLLWALLGFGVAWSLTPITFLIRRFADPADLQILFVAQMSLANLCLLVAYPLAGWLGAALGMPVTFLLLGFGAAIATWVATLLWPAVDSAEA</sequence>
<dbReference type="SUPFAM" id="SSF103473">
    <property type="entry name" value="MFS general substrate transporter"/>
    <property type="match status" value="1"/>
</dbReference>
<feature type="transmembrane region" description="Helical" evidence="6">
    <location>
        <begin position="108"/>
        <end position="135"/>
    </location>
</feature>
<feature type="transmembrane region" description="Helical" evidence="6">
    <location>
        <begin position="52"/>
        <end position="72"/>
    </location>
</feature>
<name>A0A2W5SEV4_CERSP</name>
<evidence type="ECO:0000313" key="7">
    <source>
        <dbReference type="EMBL" id="PZR00397.1"/>
    </source>
</evidence>
<evidence type="ECO:0000256" key="4">
    <source>
        <dbReference type="ARBA" id="ARBA00022989"/>
    </source>
</evidence>